<dbReference type="EMBL" id="VIGI01000002">
    <property type="protein sequence ID" value="KAB8303352.1"/>
    <property type="molecule type" value="Genomic_DNA"/>
</dbReference>
<evidence type="ECO:0000313" key="1">
    <source>
        <dbReference type="EMBL" id="KAB8303352.1"/>
    </source>
</evidence>
<name>A0A5N6KI23_MONLA</name>
<organism evidence="1 2">
    <name type="scientific">Monilinia laxa</name>
    <name type="common">Brown rot fungus</name>
    <name type="synonym">Sclerotinia laxa</name>
    <dbReference type="NCBI Taxonomy" id="61186"/>
    <lineage>
        <taxon>Eukaryota</taxon>
        <taxon>Fungi</taxon>
        <taxon>Dikarya</taxon>
        <taxon>Ascomycota</taxon>
        <taxon>Pezizomycotina</taxon>
        <taxon>Leotiomycetes</taxon>
        <taxon>Helotiales</taxon>
        <taxon>Sclerotiniaceae</taxon>
        <taxon>Monilinia</taxon>
    </lineage>
</organism>
<accession>A0A5N6KI23</accession>
<evidence type="ECO:0000313" key="2">
    <source>
        <dbReference type="Proteomes" id="UP000326757"/>
    </source>
</evidence>
<proteinExistence type="predicted"/>
<sequence length="66" mass="7539">MYSNLFVLWVNRLKPILLLLPIKQRTAQVGDLCKNITLLLGIPCKDHEIASSKKIHGNKEKIVQMI</sequence>
<dbReference type="AlphaFoldDB" id="A0A5N6KI23"/>
<protein>
    <submittedName>
        <fullName evidence="1">Uncharacterized protein</fullName>
    </submittedName>
</protein>
<reference evidence="1 2" key="1">
    <citation type="submission" date="2019-06" db="EMBL/GenBank/DDBJ databases">
        <title>Genome Sequence of the Brown Rot Fungal Pathogen Monilinia laxa.</title>
        <authorList>
            <person name="De Miccolis Angelini R.M."/>
            <person name="Landi L."/>
            <person name="Abate D."/>
            <person name="Pollastro S."/>
            <person name="Romanazzi G."/>
            <person name="Faretra F."/>
        </authorList>
    </citation>
    <scope>NUCLEOTIDE SEQUENCE [LARGE SCALE GENOMIC DNA]</scope>
    <source>
        <strain evidence="1 2">Mlax316</strain>
    </source>
</reference>
<comment type="caution">
    <text evidence="1">The sequence shown here is derived from an EMBL/GenBank/DDBJ whole genome shotgun (WGS) entry which is preliminary data.</text>
</comment>
<gene>
    <name evidence="1" type="ORF">EYC80_004784</name>
</gene>
<dbReference type="Proteomes" id="UP000326757">
    <property type="component" value="Unassembled WGS sequence"/>
</dbReference>
<keyword evidence="2" id="KW-1185">Reference proteome</keyword>